<proteinExistence type="predicted"/>
<keyword evidence="2" id="KW-1185">Reference proteome</keyword>
<dbReference type="GO" id="GO:0004713">
    <property type="term" value="F:protein tyrosine kinase activity"/>
    <property type="evidence" value="ECO:0007669"/>
    <property type="project" value="TreeGrafter"/>
</dbReference>
<gene>
    <name evidence="1" type="ORF">I5677_13320</name>
</gene>
<accession>A0A8J7KXK0</accession>
<evidence type="ECO:0000313" key="1">
    <source>
        <dbReference type="EMBL" id="MBH1941877.1"/>
    </source>
</evidence>
<dbReference type="GO" id="GO:0005829">
    <property type="term" value="C:cytosol"/>
    <property type="evidence" value="ECO:0007669"/>
    <property type="project" value="TreeGrafter"/>
</dbReference>
<organism evidence="1 2">
    <name type="scientific">Mobilitalea sibirica</name>
    <dbReference type="NCBI Taxonomy" id="1462919"/>
    <lineage>
        <taxon>Bacteria</taxon>
        <taxon>Bacillati</taxon>
        <taxon>Bacillota</taxon>
        <taxon>Clostridia</taxon>
        <taxon>Lachnospirales</taxon>
        <taxon>Lachnospiraceae</taxon>
        <taxon>Mobilitalea</taxon>
    </lineage>
</organism>
<dbReference type="InterPro" id="IPR023214">
    <property type="entry name" value="HAD_sf"/>
</dbReference>
<comment type="caution">
    <text evidence="1">The sequence shown here is derived from an EMBL/GenBank/DDBJ whole genome shotgun (WGS) entry which is preliminary data.</text>
</comment>
<evidence type="ECO:0000313" key="2">
    <source>
        <dbReference type="Proteomes" id="UP000623269"/>
    </source>
</evidence>
<keyword evidence="1" id="KW-0378">Hydrolase</keyword>
<dbReference type="Pfam" id="PF13419">
    <property type="entry name" value="HAD_2"/>
    <property type="match status" value="1"/>
</dbReference>
<dbReference type="InterPro" id="IPR006439">
    <property type="entry name" value="HAD-SF_hydro_IA"/>
</dbReference>
<dbReference type="InterPro" id="IPR050155">
    <property type="entry name" value="HAD-like_hydrolase_sf"/>
</dbReference>
<dbReference type="FunFam" id="3.40.50.1000:FF:000022">
    <property type="entry name" value="Phosphoglycolate phosphatase"/>
    <property type="match status" value="1"/>
</dbReference>
<protein>
    <submittedName>
        <fullName evidence="1">HAD family hydrolase</fullName>
    </submittedName>
</protein>
<dbReference type="PANTHER" id="PTHR43434">
    <property type="entry name" value="PHOSPHOGLYCOLATE PHOSPHATASE"/>
    <property type="match status" value="1"/>
</dbReference>
<dbReference type="SFLD" id="SFLDS00003">
    <property type="entry name" value="Haloacid_Dehalogenase"/>
    <property type="match status" value="1"/>
</dbReference>
<dbReference type="PANTHER" id="PTHR43434:SF20">
    <property type="entry name" value="5'-NUCLEOTIDASE"/>
    <property type="match status" value="1"/>
</dbReference>
<dbReference type="RefSeq" id="WP_197662126.1">
    <property type="nucleotide sequence ID" value="NZ_JAEAGR010000015.1"/>
</dbReference>
<dbReference type="InterPro" id="IPR041492">
    <property type="entry name" value="HAD_2"/>
</dbReference>
<reference evidence="1" key="1">
    <citation type="submission" date="2020-12" db="EMBL/GenBank/DDBJ databases">
        <title>M. sibirica DSM 26468T genome.</title>
        <authorList>
            <person name="Thieme N."/>
            <person name="Rettenmaier R."/>
            <person name="Zverlov V."/>
            <person name="Liebl W."/>
        </authorList>
    </citation>
    <scope>NUCLEOTIDE SEQUENCE</scope>
    <source>
        <strain evidence="1">DSM 26468</strain>
    </source>
</reference>
<dbReference type="Gene3D" id="1.10.150.240">
    <property type="entry name" value="Putative phosphatase, domain 2"/>
    <property type="match status" value="1"/>
</dbReference>
<dbReference type="EMBL" id="JAEAGR010000015">
    <property type="protein sequence ID" value="MBH1941877.1"/>
    <property type="molecule type" value="Genomic_DNA"/>
</dbReference>
<dbReference type="AlphaFoldDB" id="A0A8J7KXK0"/>
<dbReference type="SFLD" id="SFLDG01129">
    <property type="entry name" value="C1.5:_HAD__Beta-PGM__Phosphata"/>
    <property type="match status" value="1"/>
</dbReference>
<dbReference type="InterPro" id="IPR023198">
    <property type="entry name" value="PGP-like_dom2"/>
</dbReference>
<sequence>MKEYILIDLDGTLTNPKLGITKSMQYALKSRNIIVDDLDTLTKHIGPPLKEGIMESYGFNEEETEKAIKKFREYFEETGIFENEVYEGIELLLSKLKEAGKMIIVATSKPEVFARKILEHFHIEVYFDDICGAAIDDTRSKKEEVIRYALERNRIADLDKVVMVGDRKYDIEGAKAVGIASIGVLYGFGSKEELMVAGADGLAETVDELYDVIIHL</sequence>
<dbReference type="CDD" id="cd04302">
    <property type="entry name" value="HAD_5NT"/>
    <property type="match status" value="1"/>
</dbReference>
<name>A0A8J7KXK0_9FIRM</name>
<dbReference type="GO" id="GO:0016787">
    <property type="term" value="F:hydrolase activity"/>
    <property type="evidence" value="ECO:0007669"/>
    <property type="project" value="UniProtKB-KW"/>
</dbReference>
<dbReference type="Gene3D" id="3.40.50.1000">
    <property type="entry name" value="HAD superfamily/HAD-like"/>
    <property type="match status" value="1"/>
</dbReference>
<dbReference type="InterPro" id="IPR036412">
    <property type="entry name" value="HAD-like_sf"/>
</dbReference>
<dbReference type="NCBIfam" id="TIGR01549">
    <property type="entry name" value="HAD-SF-IA-v1"/>
    <property type="match status" value="1"/>
</dbReference>
<dbReference type="SUPFAM" id="SSF56784">
    <property type="entry name" value="HAD-like"/>
    <property type="match status" value="1"/>
</dbReference>
<dbReference type="Proteomes" id="UP000623269">
    <property type="component" value="Unassembled WGS sequence"/>
</dbReference>